<dbReference type="CDD" id="cd12870">
    <property type="entry name" value="MqsA"/>
    <property type="match status" value="1"/>
</dbReference>
<dbReference type="KEGG" id="mmob:F6R98_00810"/>
<dbReference type="OrthoDB" id="9812340at2"/>
<reference evidence="1 2" key="1">
    <citation type="submission" date="2019-09" db="EMBL/GenBank/DDBJ databases">
        <title>Ecophysiology of the spiral-shaped methanotroph Methylospira mobilis as revealed by the complete genome sequence.</title>
        <authorList>
            <person name="Oshkin I.Y."/>
            <person name="Dedysh S.N."/>
            <person name="Miroshnikov K."/>
            <person name="Danilova O.V."/>
            <person name="Hakobyan A."/>
            <person name="Liesack W."/>
        </authorList>
    </citation>
    <scope>NUCLEOTIDE SEQUENCE [LARGE SCALE GENOMIC DNA]</scope>
    <source>
        <strain evidence="1 2">Shm1</strain>
    </source>
</reference>
<dbReference type="RefSeq" id="WP_153247317.1">
    <property type="nucleotide sequence ID" value="NZ_CP044205.1"/>
</dbReference>
<evidence type="ECO:0000313" key="2">
    <source>
        <dbReference type="Proteomes" id="UP000325755"/>
    </source>
</evidence>
<sequence length="79" mass="8295">MMDLDCPLCGGKKAAGTTSFTVDLGFGVVVVRHVPAQVCSLCGEAWIEDATAEQLETVVESARLSHQAVKVAEFTDIAA</sequence>
<keyword evidence="2" id="KW-1185">Reference proteome</keyword>
<dbReference type="InParanoid" id="A0A5Q0BGT9"/>
<gene>
    <name evidence="1" type="ORF">F6R98_00810</name>
</gene>
<dbReference type="AlphaFoldDB" id="A0A5Q0BGT9"/>
<dbReference type="EMBL" id="CP044205">
    <property type="protein sequence ID" value="QFY41338.1"/>
    <property type="molecule type" value="Genomic_DNA"/>
</dbReference>
<organism evidence="1 2">
    <name type="scientific">Candidatus Methylospira mobilis</name>
    <dbReference type="NCBI Taxonomy" id="1808979"/>
    <lineage>
        <taxon>Bacteria</taxon>
        <taxon>Pseudomonadati</taxon>
        <taxon>Pseudomonadota</taxon>
        <taxon>Gammaproteobacteria</taxon>
        <taxon>Methylococcales</taxon>
        <taxon>Methylococcaceae</taxon>
        <taxon>Candidatus Methylospira</taxon>
    </lineage>
</organism>
<name>A0A5Q0BGT9_9GAMM</name>
<dbReference type="Gene3D" id="3.10.20.860">
    <property type="match status" value="1"/>
</dbReference>
<accession>A0A5Q0BGT9</accession>
<proteinExistence type="predicted"/>
<dbReference type="Proteomes" id="UP000325755">
    <property type="component" value="Chromosome"/>
</dbReference>
<dbReference type="InterPro" id="IPR022453">
    <property type="entry name" value="Znf_MqsA-type"/>
</dbReference>
<dbReference type="NCBIfam" id="TIGR03831">
    <property type="entry name" value="YgiT_finger"/>
    <property type="match status" value="1"/>
</dbReference>
<evidence type="ECO:0000313" key="1">
    <source>
        <dbReference type="EMBL" id="QFY41338.1"/>
    </source>
</evidence>
<protein>
    <submittedName>
        <fullName evidence="1">Type II toxin-antitoxin system MqsA family antitoxin</fullName>
    </submittedName>
</protein>